<dbReference type="eggNOG" id="ENOG502TJ5H">
    <property type="taxonomic scope" value="Eukaryota"/>
</dbReference>
<organism evidence="2">
    <name type="scientific">Caenorhabditis remanei</name>
    <name type="common">Caenorhabditis vulgaris</name>
    <dbReference type="NCBI Taxonomy" id="31234"/>
    <lineage>
        <taxon>Eukaryota</taxon>
        <taxon>Metazoa</taxon>
        <taxon>Ecdysozoa</taxon>
        <taxon>Nematoda</taxon>
        <taxon>Chromadorea</taxon>
        <taxon>Rhabditida</taxon>
        <taxon>Rhabditina</taxon>
        <taxon>Rhabditomorpha</taxon>
        <taxon>Rhabditoidea</taxon>
        <taxon>Rhabditidae</taxon>
        <taxon>Peloderinae</taxon>
        <taxon>Caenorhabditis</taxon>
    </lineage>
</organism>
<dbReference type="EMBL" id="DS268602">
    <property type="protein sequence ID" value="EFO93352.1"/>
    <property type="molecule type" value="Genomic_DNA"/>
</dbReference>
<protein>
    <submittedName>
        <fullName evidence="1">Uncharacterized protein</fullName>
    </submittedName>
</protein>
<gene>
    <name evidence="1" type="ORF">CRE_24778</name>
</gene>
<proteinExistence type="predicted"/>
<reference evidence="1" key="1">
    <citation type="submission" date="2007-07" db="EMBL/GenBank/DDBJ databases">
        <title>PCAP assembly of the Caenorhabditis remanei genome.</title>
        <authorList>
            <consortium name="The Caenorhabditis remanei Sequencing Consortium"/>
            <person name="Wilson R.K."/>
        </authorList>
    </citation>
    <scope>NUCLEOTIDE SEQUENCE [LARGE SCALE GENOMIC DNA]</scope>
    <source>
        <strain evidence="1">PB4641</strain>
    </source>
</reference>
<dbReference type="Proteomes" id="UP000008281">
    <property type="component" value="Unassembled WGS sequence"/>
</dbReference>
<evidence type="ECO:0000313" key="1">
    <source>
        <dbReference type="EMBL" id="EFO93352.1"/>
    </source>
</evidence>
<sequence length="88" mass="9874">MNRLFGVIRNVNMLSSVSKKIPSMPSSMMLRSVRELTNQSKNVYATREVVIGAPELKKGRKIFSVVYLSSYKTVSNKRAQRYASGVST</sequence>
<accession>E3NCU7</accession>
<dbReference type="STRING" id="31234.E3NCU7"/>
<dbReference type="OrthoDB" id="10556594at2759"/>
<dbReference type="InParanoid" id="E3NCU7"/>
<dbReference type="HOGENOM" id="CLU_2471205_0_0_1"/>
<name>E3NCU7_CAERE</name>
<evidence type="ECO:0000313" key="2">
    <source>
        <dbReference type="Proteomes" id="UP000008281"/>
    </source>
</evidence>
<dbReference type="AlphaFoldDB" id="E3NCU7"/>
<keyword evidence="2" id="KW-1185">Reference proteome</keyword>